<dbReference type="InterPro" id="IPR012312">
    <property type="entry name" value="Hemerythrin-like"/>
</dbReference>
<dbReference type="Gene3D" id="1.20.120.520">
    <property type="entry name" value="nmb1532 protein domain like"/>
    <property type="match status" value="1"/>
</dbReference>
<dbReference type="RefSeq" id="WP_326510253.1">
    <property type="nucleotide sequence ID" value="NZ_JAWIIV010000065.1"/>
</dbReference>
<sequence length="151" mass="17504">MGTLFDKLLSDHGRCERHLEALSKSVADKDWNLAAQYCAHFSESFIGHIEEEESSFFSCLRQSVKGCDWFLDDLRMDHVRLKALLTRMLQAVHDKNAEGFYLHAESLLILMRDHSVKEEDILYPAVQRRLQNETHEAVRKTSCAPQQREPS</sequence>
<dbReference type="EMBL" id="JAWIIV010000065">
    <property type="protein sequence ID" value="MEC4723644.1"/>
    <property type="molecule type" value="Genomic_DNA"/>
</dbReference>
<reference evidence="2 3" key="1">
    <citation type="submission" date="2023-10" db="EMBL/GenBank/DDBJ databases">
        <title>Noviherbaspirillum sp. CPCC 100848 genome assembly.</title>
        <authorList>
            <person name="Li X.Y."/>
            <person name="Fang X.M."/>
        </authorList>
    </citation>
    <scope>NUCLEOTIDE SEQUENCE [LARGE SCALE GENOMIC DNA]</scope>
    <source>
        <strain evidence="2 3">CPCC 100848</strain>
    </source>
</reference>
<dbReference type="PANTHER" id="PTHR39966:SF3">
    <property type="entry name" value="DUF438 DOMAIN-CONTAINING PROTEIN"/>
    <property type="match status" value="1"/>
</dbReference>
<organism evidence="2 3">
    <name type="scientific">Noviherbaspirillum album</name>
    <dbReference type="NCBI Taxonomy" id="3080276"/>
    <lineage>
        <taxon>Bacteria</taxon>
        <taxon>Pseudomonadati</taxon>
        <taxon>Pseudomonadota</taxon>
        <taxon>Betaproteobacteria</taxon>
        <taxon>Burkholderiales</taxon>
        <taxon>Oxalobacteraceae</taxon>
        <taxon>Noviherbaspirillum</taxon>
    </lineage>
</organism>
<accession>A0ABU6JKG5</accession>
<dbReference type="PANTHER" id="PTHR39966">
    <property type="entry name" value="BLL2471 PROTEIN-RELATED"/>
    <property type="match status" value="1"/>
</dbReference>
<feature type="domain" description="Hemerythrin-like" evidence="1">
    <location>
        <begin position="4"/>
        <end position="126"/>
    </location>
</feature>
<protein>
    <submittedName>
        <fullName evidence="2">Hemerythrin domain-containing protein</fullName>
    </submittedName>
</protein>
<keyword evidence="3" id="KW-1185">Reference proteome</keyword>
<gene>
    <name evidence="2" type="ORF">RY831_31455</name>
</gene>
<proteinExistence type="predicted"/>
<dbReference type="Proteomes" id="UP001352263">
    <property type="component" value="Unassembled WGS sequence"/>
</dbReference>
<comment type="caution">
    <text evidence="2">The sequence shown here is derived from an EMBL/GenBank/DDBJ whole genome shotgun (WGS) entry which is preliminary data.</text>
</comment>
<evidence type="ECO:0000313" key="2">
    <source>
        <dbReference type="EMBL" id="MEC4723644.1"/>
    </source>
</evidence>
<name>A0ABU6JKG5_9BURK</name>
<evidence type="ECO:0000259" key="1">
    <source>
        <dbReference type="Pfam" id="PF01814"/>
    </source>
</evidence>
<evidence type="ECO:0000313" key="3">
    <source>
        <dbReference type="Proteomes" id="UP001352263"/>
    </source>
</evidence>
<dbReference type="Pfam" id="PF01814">
    <property type="entry name" value="Hemerythrin"/>
    <property type="match status" value="1"/>
</dbReference>